<accession>A0A545UUI9</accession>
<dbReference type="EMBL" id="SPUK01000013">
    <property type="protein sequence ID" value="TQV93122.1"/>
    <property type="molecule type" value="Genomic_DNA"/>
</dbReference>
<keyword evidence="2" id="KW-1185">Reference proteome</keyword>
<protein>
    <submittedName>
        <fullName evidence="1">Uncharacterized protein</fullName>
    </submittedName>
</protein>
<organism evidence="1 2">
    <name type="scientific">Cordyceps javanica</name>
    <dbReference type="NCBI Taxonomy" id="43265"/>
    <lineage>
        <taxon>Eukaryota</taxon>
        <taxon>Fungi</taxon>
        <taxon>Dikarya</taxon>
        <taxon>Ascomycota</taxon>
        <taxon>Pezizomycotina</taxon>
        <taxon>Sordariomycetes</taxon>
        <taxon>Hypocreomycetidae</taxon>
        <taxon>Hypocreales</taxon>
        <taxon>Cordycipitaceae</taxon>
        <taxon>Cordyceps</taxon>
    </lineage>
</organism>
<gene>
    <name evidence="1" type="ORF">IF1G_08425</name>
</gene>
<sequence>MPTCQKRTARPIDFAESALLRNSKGSILFVLNAVWSTSGGWMSRGWLAGQRGGAPWKIRQAAT</sequence>
<dbReference type="Proteomes" id="UP000315783">
    <property type="component" value="Unassembled WGS sequence"/>
</dbReference>
<proteinExistence type="predicted"/>
<dbReference type="AlphaFoldDB" id="A0A545UUI9"/>
<name>A0A545UUI9_9HYPO</name>
<reference evidence="1 2" key="1">
    <citation type="journal article" date="2019" name="Appl. Microbiol. Biotechnol.">
        <title>Genome sequence of Isaria javanica and comparative genome analysis insights into family S53 peptidase evolution in fungal entomopathogens.</title>
        <authorList>
            <person name="Lin R."/>
            <person name="Zhang X."/>
            <person name="Xin B."/>
            <person name="Zou M."/>
            <person name="Gao Y."/>
            <person name="Qin F."/>
            <person name="Hu Q."/>
            <person name="Xie B."/>
            <person name="Cheng X."/>
        </authorList>
    </citation>
    <scope>NUCLEOTIDE SEQUENCE [LARGE SCALE GENOMIC DNA]</scope>
    <source>
        <strain evidence="1 2">IJ1G</strain>
    </source>
</reference>
<evidence type="ECO:0000313" key="2">
    <source>
        <dbReference type="Proteomes" id="UP000315783"/>
    </source>
</evidence>
<comment type="caution">
    <text evidence="1">The sequence shown here is derived from an EMBL/GenBank/DDBJ whole genome shotgun (WGS) entry which is preliminary data.</text>
</comment>
<evidence type="ECO:0000313" key="1">
    <source>
        <dbReference type="EMBL" id="TQV93122.1"/>
    </source>
</evidence>